<dbReference type="InParanoid" id="W3X1Y2"/>
<organism evidence="2 3">
    <name type="scientific">Pestalotiopsis fici (strain W106-1 / CGMCC3.15140)</name>
    <dbReference type="NCBI Taxonomy" id="1229662"/>
    <lineage>
        <taxon>Eukaryota</taxon>
        <taxon>Fungi</taxon>
        <taxon>Dikarya</taxon>
        <taxon>Ascomycota</taxon>
        <taxon>Pezizomycotina</taxon>
        <taxon>Sordariomycetes</taxon>
        <taxon>Xylariomycetidae</taxon>
        <taxon>Amphisphaeriales</taxon>
        <taxon>Sporocadaceae</taxon>
        <taxon>Pestalotiopsis</taxon>
    </lineage>
</organism>
<keyword evidence="3" id="KW-1185">Reference proteome</keyword>
<evidence type="ECO:0000256" key="1">
    <source>
        <dbReference type="SAM" id="Coils"/>
    </source>
</evidence>
<gene>
    <name evidence="2" type="ORF">PFICI_07553</name>
</gene>
<reference evidence="3" key="1">
    <citation type="journal article" date="2015" name="BMC Genomics">
        <title>Genomic and transcriptomic analysis of the endophytic fungus Pestalotiopsis fici reveals its lifestyle and high potential for synthesis of natural products.</title>
        <authorList>
            <person name="Wang X."/>
            <person name="Zhang X."/>
            <person name="Liu L."/>
            <person name="Xiang M."/>
            <person name="Wang W."/>
            <person name="Sun X."/>
            <person name="Che Y."/>
            <person name="Guo L."/>
            <person name="Liu G."/>
            <person name="Guo L."/>
            <person name="Wang C."/>
            <person name="Yin W.B."/>
            <person name="Stadler M."/>
            <person name="Zhang X."/>
            <person name="Liu X."/>
        </authorList>
    </citation>
    <scope>NUCLEOTIDE SEQUENCE [LARGE SCALE GENOMIC DNA]</scope>
    <source>
        <strain evidence="3">W106-1 / CGMCC3.15140</strain>
    </source>
</reference>
<accession>W3X1Y2</accession>
<feature type="coiled-coil region" evidence="1">
    <location>
        <begin position="242"/>
        <end position="269"/>
    </location>
</feature>
<sequence>MQRKRKLSPSHVIHDLSTLIEWRITRQIHDGTKRKRASLYLIEARPAVDGQQLAEAQRTSKDCKSETRPPRDNLILKIFPDTRACEDDYNREVAANAELGRSSAIASPITARDAMFGNISNSDLRWPRCYGTMKVPANVTEGEWTIGESSSEARRGIIFEYLVDLKMLQKDDVTEDLANEIKQLFTDLHALKLLHRDHINHAIWPLIGFNNLFLQRDDTGKKKLYILDFDKALVLGDTARDKSRFADEANRLQQILEQATSKQDETKDLPAEVKRLLAGRGG</sequence>
<evidence type="ECO:0000313" key="2">
    <source>
        <dbReference type="EMBL" id="ETS80024.1"/>
    </source>
</evidence>
<dbReference type="GeneID" id="19272566"/>
<dbReference type="HOGENOM" id="CLU_987331_0_0_1"/>
<dbReference type="KEGG" id="pfy:PFICI_07553"/>
<dbReference type="OrthoDB" id="4863841at2759"/>
<keyword evidence="1" id="KW-0175">Coiled coil</keyword>
<name>W3X1Y2_PESFW</name>
<protein>
    <recommendedName>
        <fullName evidence="4">Protein kinase domain-containing protein</fullName>
    </recommendedName>
</protein>
<dbReference type="Proteomes" id="UP000030651">
    <property type="component" value="Unassembled WGS sequence"/>
</dbReference>
<dbReference type="EMBL" id="KI912113">
    <property type="protein sequence ID" value="ETS80024.1"/>
    <property type="molecule type" value="Genomic_DNA"/>
</dbReference>
<proteinExistence type="predicted"/>
<dbReference type="RefSeq" id="XP_007834325.1">
    <property type="nucleotide sequence ID" value="XM_007836134.1"/>
</dbReference>
<evidence type="ECO:0008006" key="4">
    <source>
        <dbReference type="Google" id="ProtNLM"/>
    </source>
</evidence>
<evidence type="ECO:0000313" key="3">
    <source>
        <dbReference type="Proteomes" id="UP000030651"/>
    </source>
</evidence>
<dbReference type="AlphaFoldDB" id="W3X1Y2"/>